<sequence>MLGQEVLHFDTIEVTFNERNITKPEIQKIIIPVDILKNMREKKDNYQIYATILHTKEEVCEFMWNIPFQSIHV</sequence>
<dbReference type="AlphaFoldDB" id="A0A397W0Z0"/>
<accession>A0A397W0Z0</accession>
<organism evidence="1 2">
    <name type="scientific">Gigaspora rosea</name>
    <dbReference type="NCBI Taxonomy" id="44941"/>
    <lineage>
        <taxon>Eukaryota</taxon>
        <taxon>Fungi</taxon>
        <taxon>Fungi incertae sedis</taxon>
        <taxon>Mucoromycota</taxon>
        <taxon>Glomeromycotina</taxon>
        <taxon>Glomeromycetes</taxon>
        <taxon>Diversisporales</taxon>
        <taxon>Gigasporaceae</taxon>
        <taxon>Gigaspora</taxon>
    </lineage>
</organism>
<dbReference type="EMBL" id="QKWP01000154">
    <property type="protein sequence ID" value="RIB25963.1"/>
    <property type="molecule type" value="Genomic_DNA"/>
</dbReference>
<evidence type="ECO:0000313" key="2">
    <source>
        <dbReference type="Proteomes" id="UP000266673"/>
    </source>
</evidence>
<protein>
    <submittedName>
        <fullName evidence="1">Uncharacterized protein</fullName>
    </submittedName>
</protein>
<keyword evidence="2" id="KW-1185">Reference proteome</keyword>
<gene>
    <name evidence="1" type="ORF">C2G38_2066122</name>
</gene>
<reference evidence="1 2" key="1">
    <citation type="submission" date="2018-06" db="EMBL/GenBank/DDBJ databases">
        <title>Comparative genomics reveals the genomic features of Rhizophagus irregularis, R. cerebriforme, R. diaphanum and Gigaspora rosea, and their symbiotic lifestyle signature.</title>
        <authorList>
            <person name="Morin E."/>
            <person name="San Clemente H."/>
            <person name="Chen E.C.H."/>
            <person name="De La Providencia I."/>
            <person name="Hainaut M."/>
            <person name="Kuo A."/>
            <person name="Kohler A."/>
            <person name="Murat C."/>
            <person name="Tang N."/>
            <person name="Roy S."/>
            <person name="Loubradou J."/>
            <person name="Henrissat B."/>
            <person name="Grigoriev I.V."/>
            <person name="Corradi N."/>
            <person name="Roux C."/>
            <person name="Martin F.M."/>
        </authorList>
    </citation>
    <scope>NUCLEOTIDE SEQUENCE [LARGE SCALE GENOMIC DNA]</scope>
    <source>
        <strain evidence="1 2">DAOM 194757</strain>
    </source>
</reference>
<dbReference type="OrthoDB" id="10522353at2759"/>
<name>A0A397W0Z0_9GLOM</name>
<proteinExistence type="predicted"/>
<comment type="caution">
    <text evidence="1">The sequence shown here is derived from an EMBL/GenBank/DDBJ whole genome shotgun (WGS) entry which is preliminary data.</text>
</comment>
<dbReference type="Proteomes" id="UP000266673">
    <property type="component" value="Unassembled WGS sequence"/>
</dbReference>
<evidence type="ECO:0000313" key="1">
    <source>
        <dbReference type="EMBL" id="RIB25963.1"/>
    </source>
</evidence>